<evidence type="ECO:0000313" key="1">
    <source>
        <dbReference type="EMBL" id="VYS93721.1"/>
    </source>
</evidence>
<name>A0A6N2SNN5_9BACT</name>
<dbReference type="RefSeq" id="WP_102733160.1">
    <property type="nucleotide sequence ID" value="NZ_CACRSS010000002.1"/>
</dbReference>
<gene>
    <name evidence="1" type="ORF">AMLFYP55_02194</name>
</gene>
<dbReference type="AlphaFoldDB" id="A0A6N2SNN5"/>
<reference evidence="1" key="1">
    <citation type="submission" date="2019-11" db="EMBL/GenBank/DDBJ databases">
        <authorList>
            <person name="Feng L."/>
        </authorList>
    </citation>
    <scope>NUCLEOTIDE SEQUENCE</scope>
    <source>
        <strain evidence="1">AMuciniphilaLFYP55</strain>
    </source>
</reference>
<sequence>MTMFSRPICYTNSNRITIQYVCKILILFVLWSTAGAEDAENEEIEGLKIVSKTELHSAKFNMGISKDSKEDDLKRQTIGVGETITISLEAKPALMGDPKKLEWIVTDEEGVLILPEKMKGITSFDAQAKPTAEKNGQVTVTVKTEGGLVSKPYSLKIVIPEGAKVQKLKEGQDTPPQIQEQMPGVPFASAWMIIQLTIHPLDVNFSKMKIKEIDEGYVNPQHNKNNRPPHNPNPKPVEIQQTNQFKDEIALDLPITKDQLNILDKENPMTWGHKCWFRLVSAQSNGNDPELCAGVARGIMNCSISKTNKDITIEIDKFHSEKNPVKVQKTTPIPNNLNN</sequence>
<dbReference type="EMBL" id="CACRSS010000002">
    <property type="protein sequence ID" value="VYS93721.1"/>
    <property type="molecule type" value="Genomic_DNA"/>
</dbReference>
<proteinExistence type="predicted"/>
<accession>A0A6N2SNN5</accession>
<organism evidence="1">
    <name type="scientific">Akkermansia muciniphila</name>
    <dbReference type="NCBI Taxonomy" id="239935"/>
    <lineage>
        <taxon>Bacteria</taxon>
        <taxon>Pseudomonadati</taxon>
        <taxon>Verrucomicrobiota</taxon>
        <taxon>Verrucomicrobiia</taxon>
        <taxon>Verrucomicrobiales</taxon>
        <taxon>Akkermansiaceae</taxon>
        <taxon>Akkermansia</taxon>
    </lineage>
</organism>
<dbReference type="OrthoDB" id="9917393at2"/>
<protein>
    <submittedName>
        <fullName evidence="1">Uncharacterized protein</fullName>
    </submittedName>
</protein>
<dbReference type="GeneID" id="84023055"/>